<feature type="domain" description="DUF1985" evidence="1">
    <location>
        <begin position="25"/>
        <end position="62"/>
    </location>
</feature>
<sequence>MSMVYDIFKRKIKYKGDDDDALEDKNKKMDEIWINYCGMPVCFGMKEFAIVTGLRCHPPSEPLPKLARLRKPREKKDI</sequence>
<dbReference type="Pfam" id="PF09331">
    <property type="entry name" value="DUF1985"/>
    <property type="match status" value="1"/>
</dbReference>
<protein>
    <recommendedName>
        <fullName evidence="1">DUF1985 domain-containing protein</fullName>
    </recommendedName>
</protein>
<dbReference type="PANTHER" id="PTHR48449:SF1">
    <property type="entry name" value="DUF1985 DOMAIN-CONTAINING PROTEIN"/>
    <property type="match status" value="1"/>
</dbReference>
<evidence type="ECO:0000259" key="1">
    <source>
        <dbReference type="Pfam" id="PF09331"/>
    </source>
</evidence>
<dbReference type="Proteomes" id="UP000826656">
    <property type="component" value="Unassembled WGS sequence"/>
</dbReference>
<dbReference type="PANTHER" id="PTHR48449">
    <property type="entry name" value="DUF1985 DOMAIN-CONTAINING PROTEIN"/>
    <property type="match status" value="1"/>
</dbReference>
<accession>A0ABQ7WKN4</accession>
<proteinExistence type="predicted"/>
<dbReference type="InterPro" id="IPR015410">
    <property type="entry name" value="DUF1985"/>
</dbReference>
<name>A0ABQ7WKN4_SOLTU</name>
<comment type="caution">
    <text evidence="2">The sequence shown here is derived from an EMBL/GenBank/DDBJ whole genome shotgun (WGS) entry which is preliminary data.</text>
</comment>
<organism evidence="2 3">
    <name type="scientific">Solanum tuberosum</name>
    <name type="common">Potato</name>
    <dbReference type="NCBI Taxonomy" id="4113"/>
    <lineage>
        <taxon>Eukaryota</taxon>
        <taxon>Viridiplantae</taxon>
        <taxon>Streptophyta</taxon>
        <taxon>Embryophyta</taxon>
        <taxon>Tracheophyta</taxon>
        <taxon>Spermatophyta</taxon>
        <taxon>Magnoliopsida</taxon>
        <taxon>eudicotyledons</taxon>
        <taxon>Gunneridae</taxon>
        <taxon>Pentapetalae</taxon>
        <taxon>asterids</taxon>
        <taxon>lamiids</taxon>
        <taxon>Solanales</taxon>
        <taxon>Solanaceae</taxon>
        <taxon>Solanoideae</taxon>
        <taxon>Solaneae</taxon>
        <taxon>Solanum</taxon>
    </lineage>
</organism>
<dbReference type="EMBL" id="JAIVGD010000001">
    <property type="protein sequence ID" value="KAH0781298.1"/>
    <property type="molecule type" value="Genomic_DNA"/>
</dbReference>
<keyword evidence="3" id="KW-1185">Reference proteome</keyword>
<evidence type="ECO:0000313" key="2">
    <source>
        <dbReference type="EMBL" id="KAH0781298.1"/>
    </source>
</evidence>
<gene>
    <name evidence="2" type="ORF">KY290_000896</name>
</gene>
<reference evidence="2 3" key="1">
    <citation type="journal article" date="2021" name="bioRxiv">
        <title>Chromosome-scale and haplotype-resolved genome assembly of a tetraploid potato cultivar.</title>
        <authorList>
            <person name="Sun H."/>
            <person name="Jiao W.-B."/>
            <person name="Krause K."/>
            <person name="Campoy J.A."/>
            <person name="Goel M."/>
            <person name="Folz-Donahue K."/>
            <person name="Kukat C."/>
            <person name="Huettel B."/>
            <person name="Schneeberger K."/>
        </authorList>
    </citation>
    <scope>NUCLEOTIDE SEQUENCE [LARGE SCALE GENOMIC DNA]</scope>
    <source>
        <strain evidence="2">SolTubOtavaFocal</strain>
        <tissue evidence="2">Leaves</tissue>
    </source>
</reference>
<evidence type="ECO:0000313" key="3">
    <source>
        <dbReference type="Proteomes" id="UP000826656"/>
    </source>
</evidence>